<dbReference type="OrthoDB" id="417037at2759"/>
<reference evidence="3" key="1">
    <citation type="submission" date="2015-09" db="EMBL/GenBank/DDBJ databases">
        <authorList>
            <consortium name="Pathogen Informatics"/>
        </authorList>
    </citation>
    <scope>NUCLEOTIDE SEQUENCE [LARGE SCALE GENOMIC DNA]</scope>
    <source>
        <strain evidence="3">Lake Konstanz</strain>
    </source>
</reference>
<evidence type="ECO:0000256" key="1">
    <source>
        <dbReference type="SAM" id="MobiDB-lite"/>
    </source>
</evidence>
<dbReference type="Proteomes" id="UP000051952">
    <property type="component" value="Unassembled WGS sequence"/>
</dbReference>
<feature type="region of interest" description="Disordered" evidence="1">
    <location>
        <begin position="1"/>
        <end position="33"/>
    </location>
</feature>
<evidence type="ECO:0000313" key="2">
    <source>
        <dbReference type="EMBL" id="CUG89149.1"/>
    </source>
</evidence>
<evidence type="ECO:0000313" key="3">
    <source>
        <dbReference type="Proteomes" id="UP000051952"/>
    </source>
</evidence>
<dbReference type="VEuPathDB" id="TriTrypDB:BSAL_19570"/>
<sequence>MASSPVMEANQSPTGVVASPSATAPPVTLGESNSSTRRSIAICGAYCVLSSCCILHNKFLLSSILPHANTLLLAQDVFTISLLMIFSSRLVKNAPGPISALHIPVTVHHNPGDWVIGLCYSFCVVTASFKQLHLS</sequence>
<dbReference type="AlphaFoldDB" id="A0A0S4JC76"/>
<feature type="compositionally biased region" description="Polar residues" evidence="1">
    <location>
        <begin position="1"/>
        <end position="14"/>
    </location>
</feature>
<proteinExistence type="predicted"/>
<accession>A0A0S4JC76</accession>
<name>A0A0S4JC76_BODSA</name>
<protein>
    <submittedName>
        <fullName evidence="2">Uncharacterized protein</fullName>
    </submittedName>
</protein>
<gene>
    <name evidence="2" type="ORF">BSAL_19570</name>
</gene>
<dbReference type="EMBL" id="CYKH01001710">
    <property type="protein sequence ID" value="CUG89149.1"/>
    <property type="molecule type" value="Genomic_DNA"/>
</dbReference>
<organism evidence="2 3">
    <name type="scientific">Bodo saltans</name>
    <name type="common">Flagellated protozoan</name>
    <dbReference type="NCBI Taxonomy" id="75058"/>
    <lineage>
        <taxon>Eukaryota</taxon>
        <taxon>Discoba</taxon>
        <taxon>Euglenozoa</taxon>
        <taxon>Kinetoplastea</taxon>
        <taxon>Metakinetoplastina</taxon>
        <taxon>Eubodonida</taxon>
        <taxon>Bodonidae</taxon>
        <taxon>Bodo</taxon>
    </lineage>
</organism>
<keyword evidence="3" id="KW-1185">Reference proteome</keyword>